<keyword evidence="4 6" id="KW-1133">Transmembrane helix</keyword>
<feature type="domain" description="GtrA/DPMS transmembrane" evidence="7">
    <location>
        <begin position="20"/>
        <end position="141"/>
    </location>
</feature>
<protein>
    <submittedName>
        <fullName evidence="8">GtrA family protein</fullName>
    </submittedName>
</protein>
<feature type="transmembrane region" description="Helical" evidence="6">
    <location>
        <begin position="85"/>
        <end position="106"/>
    </location>
</feature>
<accession>A0ABU2LPQ0</accession>
<dbReference type="InterPro" id="IPR051401">
    <property type="entry name" value="GtrA_CellWall_Glycosyl"/>
</dbReference>
<proteinExistence type="inferred from homology"/>
<evidence type="ECO:0000313" key="8">
    <source>
        <dbReference type="EMBL" id="MDT0319566.1"/>
    </source>
</evidence>
<keyword evidence="9" id="KW-1185">Reference proteome</keyword>
<dbReference type="PANTHER" id="PTHR38459:SF1">
    <property type="entry name" value="PROPHAGE BACTOPRENOL-LINKED GLUCOSE TRANSLOCASE HOMOLOG"/>
    <property type="match status" value="1"/>
</dbReference>
<sequence>MSDGLTLRDRMRGIAHEVAKFGTVGALGVVVNVVVFNLCTQGAGLAPVRSGVLATTAAILTNYVGNRYWTYRDRDKSGRSREASLFLLFSGVGMVIENGVLALSHYGLDFTSSLADNVAKNVIGLGLGSLFRFWSYRTWVFRVAEAPAAAEPAAPSSPPR</sequence>
<comment type="similarity">
    <text evidence="2">Belongs to the GtrA family.</text>
</comment>
<evidence type="ECO:0000256" key="1">
    <source>
        <dbReference type="ARBA" id="ARBA00004141"/>
    </source>
</evidence>
<name>A0ABU2LPQ0_9ACTN</name>
<organism evidence="8 9">
    <name type="scientific">Streptomyces millisiae</name>
    <dbReference type="NCBI Taxonomy" id="3075542"/>
    <lineage>
        <taxon>Bacteria</taxon>
        <taxon>Bacillati</taxon>
        <taxon>Actinomycetota</taxon>
        <taxon>Actinomycetes</taxon>
        <taxon>Kitasatosporales</taxon>
        <taxon>Streptomycetaceae</taxon>
        <taxon>Streptomyces</taxon>
    </lineage>
</organism>
<dbReference type="Proteomes" id="UP001183420">
    <property type="component" value="Unassembled WGS sequence"/>
</dbReference>
<evidence type="ECO:0000256" key="2">
    <source>
        <dbReference type="ARBA" id="ARBA00009399"/>
    </source>
</evidence>
<dbReference type="PANTHER" id="PTHR38459">
    <property type="entry name" value="PROPHAGE BACTOPRENOL-LINKED GLUCOSE TRANSLOCASE HOMOLOG"/>
    <property type="match status" value="1"/>
</dbReference>
<gene>
    <name evidence="8" type="ORF">RNC47_14585</name>
</gene>
<dbReference type="InterPro" id="IPR007267">
    <property type="entry name" value="GtrA_DPMS_TM"/>
</dbReference>
<keyword evidence="3 6" id="KW-0812">Transmembrane</keyword>
<evidence type="ECO:0000256" key="4">
    <source>
        <dbReference type="ARBA" id="ARBA00022989"/>
    </source>
</evidence>
<keyword evidence="5 6" id="KW-0472">Membrane</keyword>
<comment type="caution">
    <text evidence="8">The sequence shown here is derived from an EMBL/GenBank/DDBJ whole genome shotgun (WGS) entry which is preliminary data.</text>
</comment>
<reference evidence="9" key="1">
    <citation type="submission" date="2023-07" db="EMBL/GenBank/DDBJ databases">
        <title>30 novel species of actinomycetes from the DSMZ collection.</title>
        <authorList>
            <person name="Nouioui I."/>
        </authorList>
    </citation>
    <scope>NUCLEOTIDE SEQUENCE [LARGE SCALE GENOMIC DNA]</scope>
    <source>
        <strain evidence="9">DSM 44918</strain>
    </source>
</reference>
<evidence type="ECO:0000313" key="9">
    <source>
        <dbReference type="Proteomes" id="UP001183420"/>
    </source>
</evidence>
<dbReference type="RefSeq" id="WP_311598953.1">
    <property type="nucleotide sequence ID" value="NZ_JAVREM010000015.1"/>
</dbReference>
<feature type="transmembrane region" description="Helical" evidence="6">
    <location>
        <begin position="44"/>
        <end position="64"/>
    </location>
</feature>
<dbReference type="EMBL" id="JAVREM010000015">
    <property type="protein sequence ID" value="MDT0319566.1"/>
    <property type="molecule type" value="Genomic_DNA"/>
</dbReference>
<evidence type="ECO:0000259" key="7">
    <source>
        <dbReference type="Pfam" id="PF04138"/>
    </source>
</evidence>
<evidence type="ECO:0000256" key="6">
    <source>
        <dbReference type="SAM" id="Phobius"/>
    </source>
</evidence>
<feature type="transmembrane region" description="Helical" evidence="6">
    <location>
        <begin position="21"/>
        <end position="38"/>
    </location>
</feature>
<evidence type="ECO:0000256" key="5">
    <source>
        <dbReference type="ARBA" id="ARBA00023136"/>
    </source>
</evidence>
<evidence type="ECO:0000256" key="3">
    <source>
        <dbReference type="ARBA" id="ARBA00022692"/>
    </source>
</evidence>
<comment type="subcellular location">
    <subcellularLocation>
        <location evidence="1">Membrane</location>
        <topology evidence="1">Multi-pass membrane protein</topology>
    </subcellularLocation>
</comment>
<dbReference type="Pfam" id="PF04138">
    <property type="entry name" value="GtrA_DPMS_TM"/>
    <property type="match status" value="1"/>
</dbReference>